<comment type="subcellular location">
    <subcellularLocation>
        <location evidence="1">Secreted</location>
    </subcellularLocation>
</comment>
<keyword evidence="4" id="KW-0175">Coiled coil</keyword>
<dbReference type="InParanoid" id="A0A3B5QP53"/>
<dbReference type="Gene3D" id="3.90.215.10">
    <property type="entry name" value="Gamma Fibrinogen, chain A, domain 1"/>
    <property type="match status" value="1"/>
</dbReference>
<dbReference type="OMA" id="KECHNAN"/>
<evidence type="ECO:0000256" key="6">
    <source>
        <dbReference type="ARBA" id="ARBA00023180"/>
    </source>
</evidence>
<dbReference type="SMART" id="SM00186">
    <property type="entry name" value="FBG"/>
    <property type="match status" value="1"/>
</dbReference>
<evidence type="ECO:0000259" key="8">
    <source>
        <dbReference type="PROSITE" id="PS51406"/>
    </source>
</evidence>
<dbReference type="AlphaFoldDB" id="A0A3B5QP53"/>
<feature type="signal peptide" evidence="7">
    <location>
        <begin position="1"/>
        <end position="17"/>
    </location>
</feature>
<keyword evidence="3 7" id="KW-0732">Signal</keyword>
<evidence type="ECO:0000313" key="9">
    <source>
        <dbReference type="Ensembl" id="ENSXMAP00000032452.1"/>
    </source>
</evidence>
<reference evidence="9" key="3">
    <citation type="submission" date="2025-08" db="UniProtKB">
        <authorList>
            <consortium name="Ensembl"/>
        </authorList>
    </citation>
    <scope>IDENTIFICATION</scope>
    <source>
        <strain evidence="9">JP 163 A</strain>
    </source>
</reference>
<sequence length="239" mass="27149">MKLSSLLFLLAPLLISCSVIKLPADCNDVYNEDKTRPSGVYIIYPSGTTSAIQAYCDMVSEGGRWTVFQRRMDGSVNFYRNWAEYKRGFGNAAGEYWLGLDNIHELTRNQNYELMVDMEDFEGNKKFALYSSFKVDAECDGYLLHVSGFNNKGGAGDSLAIHNGQKFTTFDKDQDHWSDNCAKMFLGAFWYDTCHSANPNGVYRRGADGTLHAIGVEWYYFKGYDYSLKSFSMKIRPAK</sequence>
<keyword evidence="6" id="KW-0325">Glycoprotein</keyword>
<reference evidence="10" key="2">
    <citation type="journal article" date="2013" name="Nat. Genet.">
        <title>The genome of the platyfish, Xiphophorus maculatus, provides insights into evolutionary adaptation and several complex traits.</title>
        <authorList>
            <person name="Schartl M."/>
            <person name="Walter R.B."/>
            <person name="Shen Y."/>
            <person name="Garcia T."/>
            <person name="Catchen J."/>
            <person name="Amores A."/>
            <person name="Braasch I."/>
            <person name="Chalopin D."/>
            <person name="Volff J.N."/>
            <person name="Lesch K.P."/>
            <person name="Bisazza A."/>
            <person name="Minx P."/>
            <person name="Hillier L."/>
            <person name="Wilson R.K."/>
            <person name="Fuerstenberg S."/>
            <person name="Boore J."/>
            <person name="Searle S."/>
            <person name="Postlethwait J.H."/>
            <person name="Warren W.C."/>
        </authorList>
    </citation>
    <scope>NUCLEOTIDE SEQUENCE [LARGE SCALE GENOMIC DNA]</scope>
    <source>
        <strain evidence="10">JP 163 A</strain>
    </source>
</reference>
<evidence type="ECO:0000256" key="5">
    <source>
        <dbReference type="ARBA" id="ARBA00023157"/>
    </source>
</evidence>
<reference evidence="10" key="1">
    <citation type="submission" date="2012-01" db="EMBL/GenBank/DDBJ databases">
        <authorList>
            <person name="Walter R."/>
            <person name="Schartl M."/>
            <person name="Warren W."/>
        </authorList>
    </citation>
    <scope>NUCLEOTIDE SEQUENCE [LARGE SCALE GENOMIC DNA]</scope>
    <source>
        <strain evidence="10">JP 163 A</strain>
    </source>
</reference>
<name>A0A3B5QP53_XIPMA</name>
<dbReference type="InterPro" id="IPR036056">
    <property type="entry name" value="Fibrinogen-like_C"/>
</dbReference>
<dbReference type="Pfam" id="PF00147">
    <property type="entry name" value="Fibrinogen_C"/>
    <property type="match status" value="1"/>
</dbReference>
<dbReference type="Proteomes" id="UP000002852">
    <property type="component" value="Unassembled WGS sequence"/>
</dbReference>
<dbReference type="GO" id="GO:0007596">
    <property type="term" value="P:blood coagulation"/>
    <property type="evidence" value="ECO:0007669"/>
    <property type="project" value="InterPro"/>
</dbReference>
<keyword evidence="2" id="KW-0964">Secreted</keyword>
<evidence type="ECO:0000256" key="2">
    <source>
        <dbReference type="ARBA" id="ARBA00022525"/>
    </source>
</evidence>
<evidence type="ECO:0000313" key="10">
    <source>
        <dbReference type="Proteomes" id="UP000002852"/>
    </source>
</evidence>
<dbReference type="PANTHER" id="PTHR47221">
    <property type="entry name" value="FIBRINOGEN ALPHA CHAIN"/>
    <property type="match status" value="1"/>
</dbReference>
<feature type="chain" id="PRO_5017355366" evidence="7">
    <location>
        <begin position="18"/>
        <end position="239"/>
    </location>
</feature>
<dbReference type="PANTHER" id="PTHR47221:SF6">
    <property type="entry name" value="FIBRINOGEN ALPHA CHAIN"/>
    <property type="match status" value="1"/>
</dbReference>
<dbReference type="PROSITE" id="PS51257">
    <property type="entry name" value="PROKAR_LIPOPROTEIN"/>
    <property type="match status" value="1"/>
</dbReference>
<dbReference type="OrthoDB" id="7735550at2759"/>
<dbReference type="SUPFAM" id="SSF56496">
    <property type="entry name" value="Fibrinogen C-terminal domain-like"/>
    <property type="match status" value="1"/>
</dbReference>
<organism evidence="9 10">
    <name type="scientific">Xiphophorus maculatus</name>
    <name type="common">Southern platyfish</name>
    <name type="synonym">Platypoecilus maculatus</name>
    <dbReference type="NCBI Taxonomy" id="8083"/>
    <lineage>
        <taxon>Eukaryota</taxon>
        <taxon>Metazoa</taxon>
        <taxon>Chordata</taxon>
        <taxon>Craniata</taxon>
        <taxon>Vertebrata</taxon>
        <taxon>Euteleostomi</taxon>
        <taxon>Actinopterygii</taxon>
        <taxon>Neopterygii</taxon>
        <taxon>Teleostei</taxon>
        <taxon>Neoteleostei</taxon>
        <taxon>Acanthomorphata</taxon>
        <taxon>Ovalentaria</taxon>
        <taxon>Atherinomorphae</taxon>
        <taxon>Cyprinodontiformes</taxon>
        <taxon>Poeciliidae</taxon>
        <taxon>Poeciliinae</taxon>
        <taxon>Xiphophorus</taxon>
    </lineage>
</organism>
<dbReference type="GO" id="GO:0005576">
    <property type="term" value="C:extracellular region"/>
    <property type="evidence" value="ECO:0007669"/>
    <property type="project" value="UniProtKB-SubCell"/>
</dbReference>
<keyword evidence="10" id="KW-1185">Reference proteome</keyword>
<evidence type="ECO:0000256" key="4">
    <source>
        <dbReference type="ARBA" id="ARBA00023054"/>
    </source>
</evidence>
<dbReference type="InterPro" id="IPR002181">
    <property type="entry name" value="Fibrinogen_a/b/g_C_dom"/>
</dbReference>
<reference evidence="9" key="4">
    <citation type="submission" date="2025-09" db="UniProtKB">
        <authorList>
            <consortium name="Ensembl"/>
        </authorList>
    </citation>
    <scope>IDENTIFICATION</scope>
    <source>
        <strain evidence="9">JP 163 A</strain>
    </source>
</reference>
<proteinExistence type="predicted"/>
<keyword evidence="5" id="KW-1015">Disulfide bond</keyword>
<dbReference type="PROSITE" id="PS51406">
    <property type="entry name" value="FIBRINOGEN_C_2"/>
    <property type="match status" value="1"/>
</dbReference>
<dbReference type="InterPro" id="IPR037579">
    <property type="entry name" value="FIB_ANG-like"/>
</dbReference>
<dbReference type="CDD" id="cd00087">
    <property type="entry name" value="FReD"/>
    <property type="match status" value="1"/>
</dbReference>
<dbReference type="Ensembl" id="ENSXMAT00000023386.1">
    <property type="protein sequence ID" value="ENSXMAP00000032452.1"/>
    <property type="gene ID" value="ENSXMAG00000026535.1"/>
</dbReference>
<dbReference type="InterPro" id="IPR014716">
    <property type="entry name" value="Fibrinogen_a/b/g_C_1"/>
</dbReference>
<evidence type="ECO:0000256" key="3">
    <source>
        <dbReference type="ARBA" id="ARBA00022729"/>
    </source>
</evidence>
<evidence type="ECO:0000256" key="1">
    <source>
        <dbReference type="ARBA" id="ARBA00004613"/>
    </source>
</evidence>
<accession>A0A3B5QP53</accession>
<dbReference type="STRING" id="8083.ENSXMAP00000032452"/>
<evidence type="ECO:0000256" key="7">
    <source>
        <dbReference type="SAM" id="SignalP"/>
    </source>
</evidence>
<dbReference type="GeneTree" id="ENSGT00940000154615"/>
<dbReference type="FunFam" id="3.90.215.10:FF:000001">
    <property type="entry name" value="Tenascin isoform 1"/>
    <property type="match status" value="1"/>
</dbReference>
<feature type="domain" description="Fibrinogen C-terminal" evidence="8">
    <location>
        <begin position="17"/>
        <end position="239"/>
    </location>
</feature>
<protein>
    <submittedName>
        <fullName evidence="9">Microfibril associated protein 4</fullName>
    </submittedName>
</protein>
<dbReference type="NCBIfam" id="NF040941">
    <property type="entry name" value="GGGWT_bact"/>
    <property type="match status" value="1"/>
</dbReference>
<dbReference type="FunCoup" id="A0A3B5QP53">
    <property type="interactions" value="334"/>
</dbReference>